<keyword evidence="2" id="KW-0689">Ribosomal protein</keyword>
<dbReference type="GO" id="GO:0003735">
    <property type="term" value="F:structural constituent of ribosome"/>
    <property type="evidence" value="ECO:0007669"/>
    <property type="project" value="InterPro"/>
</dbReference>
<dbReference type="CDD" id="cd00392">
    <property type="entry name" value="Ribosomal_L13"/>
    <property type="match status" value="1"/>
</dbReference>
<evidence type="ECO:0000313" key="4">
    <source>
        <dbReference type="Proteomes" id="UP000035680"/>
    </source>
</evidence>
<name>A0A0K0F938_STRVS</name>
<dbReference type="Pfam" id="PF00572">
    <property type="entry name" value="Ribosomal_L13"/>
    <property type="match status" value="1"/>
</dbReference>
<evidence type="ECO:0000313" key="5">
    <source>
        <dbReference type="WBParaSite" id="SVE_0533900.1"/>
    </source>
</evidence>
<organism evidence="4 5">
    <name type="scientific">Strongyloides venezuelensis</name>
    <name type="common">Threadworm</name>
    <dbReference type="NCBI Taxonomy" id="75913"/>
    <lineage>
        <taxon>Eukaryota</taxon>
        <taxon>Metazoa</taxon>
        <taxon>Ecdysozoa</taxon>
        <taxon>Nematoda</taxon>
        <taxon>Chromadorea</taxon>
        <taxon>Rhabditida</taxon>
        <taxon>Tylenchina</taxon>
        <taxon>Panagrolaimomorpha</taxon>
        <taxon>Strongyloidoidea</taxon>
        <taxon>Strongyloididae</taxon>
        <taxon>Strongyloides</taxon>
    </lineage>
</organism>
<dbReference type="FunFam" id="3.90.1180.10:FF:000005">
    <property type="entry name" value="39S ribosomal protein L13, mitochondrial"/>
    <property type="match status" value="1"/>
</dbReference>
<evidence type="ECO:0000256" key="2">
    <source>
        <dbReference type="ARBA" id="ARBA00022980"/>
    </source>
</evidence>
<dbReference type="AlphaFoldDB" id="A0A0K0F938"/>
<evidence type="ECO:0000256" key="1">
    <source>
        <dbReference type="ARBA" id="ARBA00006227"/>
    </source>
</evidence>
<dbReference type="PIRSF" id="PIRSF002181">
    <property type="entry name" value="Ribosomal_L13"/>
    <property type="match status" value="1"/>
</dbReference>
<dbReference type="STRING" id="75913.A0A0K0F938"/>
<dbReference type="HAMAP" id="MF_01366">
    <property type="entry name" value="Ribosomal_uL13"/>
    <property type="match status" value="1"/>
</dbReference>
<keyword evidence="4" id="KW-1185">Reference proteome</keyword>
<dbReference type="GO" id="GO:0017148">
    <property type="term" value="P:negative regulation of translation"/>
    <property type="evidence" value="ECO:0007669"/>
    <property type="project" value="TreeGrafter"/>
</dbReference>
<dbReference type="PANTHER" id="PTHR11545">
    <property type="entry name" value="RIBOSOMAL PROTEIN L13"/>
    <property type="match status" value="1"/>
</dbReference>
<accession>A0A0K0F938</accession>
<comment type="similarity">
    <text evidence="1">Belongs to the universal ribosomal protein uL13 family.</text>
</comment>
<dbReference type="InterPro" id="IPR036899">
    <property type="entry name" value="Ribosomal_uL13_sf"/>
</dbReference>
<sequence length="198" mass="23544">MSHISRFARVKQWLQFSRQWHVIDGNHQDPHKLGRMVADHLLGKWKPFYHPETDCGDHVVVVNCKEIAMKGFDWKHTIYHFDNQYPKGRNDIPAFEIHEYDPCKIMFSSTYKALGNNLMRKMAIERLHLFPALEMPDFIRQNISNQLRQIQEVPKRSDEYTEEERKNFPRLFTRPDDYIIDWEKPTDESVSGSALGKI</sequence>
<dbReference type="InterPro" id="IPR005823">
    <property type="entry name" value="Ribosomal_uL13_bac-type"/>
</dbReference>
<dbReference type="SUPFAM" id="SSF52161">
    <property type="entry name" value="Ribosomal protein L13"/>
    <property type="match status" value="1"/>
</dbReference>
<dbReference type="InterPro" id="IPR005822">
    <property type="entry name" value="Ribosomal_uL13"/>
</dbReference>
<proteinExistence type="inferred from homology"/>
<protein>
    <submittedName>
        <fullName evidence="5">39S ribosomal protein L13, mitochondrial (inferred by orthology to a human protein)</fullName>
    </submittedName>
</protein>
<evidence type="ECO:0000256" key="3">
    <source>
        <dbReference type="ARBA" id="ARBA00023274"/>
    </source>
</evidence>
<reference evidence="5" key="2">
    <citation type="submission" date="2015-08" db="UniProtKB">
        <authorList>
            <consortium name="WormBaseParasite"/>
        </authorList>
    </citation>
    <scope>IDENTIFICATION</scope>
</reference>
<dbReference type="Proteomes" id="UP000035680">
    <property type="component" value="Unassembled WGS sequence"/>
</dbReference>
<reference evidence="4" key="1">
    <citation type="submission" date="2014-07" db="EMBL/GenBank/DDBJ databases">
        <authorList>
            <person name="Martin A.A"/>
            <person name="De Silva N."/>
        </authorList>
    </citation>
    <scope>NUCLEOTIDE SEQUENCE</scope>
</reference>
<dbReference type="GO" id="GO:0005762">
    <property type="term" value="C:mitochondrial large ribosomal subunit"/>
    <property type="evidence" value="ECO:0007669"/>
    <property type="project" value="TreeGrafter"/>
</dbReference>
<dbReference type="GO" id="GO:0006412">
    <property type="term" value="P:translation"/>
    <property type="evidence" value="ECO:0007669"/>
    <property type="project" value="InterPro"/>
</dbReference>
<dbReference type="WBParaSite" id="SVE_0533900.1">
    <property type="protein sequence ID" value="SVE_0533900.1"/>
    <property type="gene ID" value="SVE_0533900"/>
</dbReference>
<keyword evidence="3" id="KW-0687">Ribonucleoprotein</keyword>
<dbReference type="Gene3D" id="3.90.1180.10">
    <property type="entry name" value="Ribosomal protein L13"/>
    <property type="match status" value="1"/>
</dbReference>
<dbReference type="PANTHER" id="PTHR11545:SF2">
    <property type="entry name" value="LARGE RIBOSOMAL SUBUNIT PROTEIN UL13M"/>
    <property type="match status" value="1"/>
</dbReference>
<dbReference type="GO" id="GO:0003729">
    <property type="term" value="F:mRNA binding"/>
    <property type="evidence" value="ECO:0007669"/>
    <property type="project" value="TreeGrafter"/>
</dbReference>